<dbReference type="Proteomes" id="UP000636709">
    <property type="component" value="Unassembled WGS sequence"/>
</dbReference>
<reference evidence="2" key="1">
    <citation type="submission" date="2020-07" db="EMBL/GenBank/DDBJ databases">
        <title>Genome sequence and genetic diversity analysis of an under-domesticated orphan crop, white fonio (Digitaria exilis).</title>
        <authorList>
            <person name="Bennetzen J.L."/>
            <person name="Chen S."/>
            <person name="Ma X."/>
            <person name="Wang X."/>
            <person name="Yssel A.E.J."/>
            <person name="Chaluvadi S.R."/>
            <person name="Johnson M."/>
            <person name="Gangashetty P."/>
            <person name="Hamidou F."/>
            <person name="Sanogo M.D."/>
            <person name="Zwaenepoel A."/>
            <person name="Wallace J."/>
            <person name="Van De Peer Y."/>
            <person name="Van Deynze A."/>
        </authorList>
    </citation>
    <scope>NUCLEOTIDE SEQUENCE</scope>
    <source>
        <tissue evidence="2">Leaves</tissue>
    </source>
</reference>
<evidence type="ECO:0000313" key="2">
    <source>
        <dbReference type="EMBL" id="KAF8730823.1"/>
    </source>
</evidence>
<gene>
    <name evidence="2" type="ORF">HU200_016687</name>
</gene>
<feature type="signal peptide" evidence="1">
    <location>
        <begin position="1"/>
        <end position="26"/>
    </location>
</feature>
<name>A0A835KI31_9POAL</name>
<feature type="chain" id="PRO_5032681823" evidence="1">
    <location>
        <begin position="27"/>
        <end position="95"/>
    </location>
</feature>
<evidence type="ECO:0000256" key="1">
    <source>
        <dbReference type="SAM" id="SignalP"/>
    </source>
</evidence>
<comment type="caution">
    <text evidence="2">The sequence shown here is derived from an EMBL/GenBank/DDBJ whole genome shotgun (WGS) entry which is preliminary data.</text>
</comment>
<dbReference type="AlphaFoldDB" id="A0A835KI31"/>
<sequence>MGTMHLVAAAMFLVIMSCTLMPTTHAACDILPGECNAQTCNVQMCEHYFGRQRFTRFYCKKTPHHQEMCCCDFHTLPTGHHPNSTSQHSSLHTTI</sequence>
<proteinExistence type="predicted"/>
<keyword evidence="3" id="KW-1185">Reference proteome</keyword>
<evidence type="ECO:0000313" key="3">
    <source>
        <dbReference type="Proteomes" id="UP000636709"/>
    </source>
</evidence>
<accession>A0A835KI31</accession>
<protein>
    <submittedName>
        <fullName evidence="2">Uncharacterized protein</fullName>
    </submittedName>
</protein>
<organism evidence="2 3">
    <name type="scientific">Digitaria exilis</name>
    <dbReference type="NCBI Taxonomy" id="1010633"/>
    <lineage>
        <taxon>Eukaryota</taxon>
        <taxon>Viridiplantae</taxon>
        <taxon>Streptophyta</taxon>
        <taxon>Embryophyta</taxon>
        <taxon>Tracheophyta</taxon>
        <taxon>Spermatophyta</taxon>
        <taxon>Magnoliopsida</taxon>
        <taxon>Liliopsida</taxon>
        <taxon>Poales</taxon>
        <taxon>Poaceae</taxon>
        <taxon>PACMAD clade</taxon>
        <taxon>Panicoideae</taxon>
        <taxon>Panicodae</taxon>
        <taxon>Paniceae</taxon>
        <taxon>Anthephorinae</taxon>
        <taxon>Digitaria</taxon>
    </lineage>
</organism>
<dbReference type="EMBL" id="JACEFO010001613">
    <property type="protein sequence ID" value="KAF8730823.1"/>
    <property type="molecule type" value="Genomic_DNA"/>
</dbReference>
<keyword evidence="1" id="KW-0732">Signal</keyword>